<dbReference type="GO" id="GO:0003677">
    <property type="term" value="F:DNA binding"/>
    <property type="evidence" value="ECO:0007669"/>
    <property type="project" value="InterPro"/>
</dbReference>
<dbReference type="SUPFAM" id="SSF88659">
    <property type="entry name" value="Sigma3 and sigma4 domains of RNA polymerase sigma factors"/>
    <property type="match status" value="1"/>
</dbReference>
<keyword evidence="4" id="KW-0804">Transcription</keyword>
<keyword evidence="2" id="KW-0805">Transcription regulation</keyword>
<dbReference type="PANTHER" id="PTHR43133">
    <property type="entry name" value="RNA POLYMERASE ECF-TYPE SIGMA FACTO"/>
    <property type="match status" value="1"/>
</dbReference>
<dbReference type="Gene3D" id="1.10.1740.10">
    <property type="match status" value="1"/>
</dbReference>
<dbReference type="RefSeq" id="WP_111622103.1">
    <property type="nucleotide sequence ID" value="NZ_QLLN01000001.1"/>
</dbReference>
<name>A0A327RFV5_9FLAO</name>
<evidence type="ECO:0000256" key="2">
    <source>
        <dbReference type="ARBA" id="ARBA00023015"/>
    </source>
</evidence>
<dbReference type="PANTHER" id="PTHR43133:SF46">
    <property type="entry name" value="RNA POLYMERASE SIGMA-70 FACTOR ECF SUBFAMILY"/>
    <property type="match status" value="1"/>
</dbReference>
<dbReference type="Gene3D" id="1.10.10.10">
    <property type="entry name" value="Winged helix-like DNA-binding domain superfamily/Winged helix DNA-binding domain"/>
    <property type="match status" value="1"/>
</dbReference>
<evidence type="ECO:0000313" key="8">
    <source>
        <dbReference type="Proteomes" id="UP000249696"/>
    </source>
</evidence>
<dbReference type="AlphaFoldDB" id="A0A327RFV5"/>
<gene>
    <name evidence="7" type="ORF">LV92_00559</name>
</gene>
<evidence type="ECO:0000256" key="1">
    <source>
        <dbReference type="ARBA" id="ARBA00010641"/>
    </source>
</evidence>
<dbReference type="GO" id="GO:0016987">
    <property type="term" value="F:sigma factor activity"/>
    <property type="evidence" value="ECO:0007669"/>
    <property type="project" value="UniProtKB-KW"/>
</dbReference>
<feature type="domain" description="RNA polymerase sigma-70 region 2" evidence="5">
    <location>
        <begin position="32"/>
        <end position="102"/>
    </location>
</feature>
<dbReference type="InterPro" id="IPR039425">
    <property type="entry name" value="RNA_pol_sigma-70-like"/>
</dbReference>
<keyword evidence="8" id="KW-1185">Reference proteome</keyword>
<comment type="caution">
    <text evidence="7">The sequence shown here is derived from an EMBL/GenBank/DDBJ whole genome shotgun (WGS) entry which is preliminary data.</text>
</comment>
<dbReference type="Pfam" id="PF08281">
    <property type="entry name" value="Sigma70_r4_2"/>
    <property type="match status" value="1"/>
</dbReference>
<dbReference type="InterPro" id="IPR013325">
    <property type="entry name" value="RNA_pol_sigma_r2"/>
</dbReference>
<dbReference type="InterPro" id="IPR014284">
    <property type="entry name" value="RNA_pol_sigma-70_dom"/>
</dbReference>
<dbReference type="GO" id="GO:0006352">
    <property type="term" value="P:DNA-templated transcription initiation"/>
    <property type="evidence" value="ECO:0007669"/>
    <property type="project" value="InterPro"/>
</dbReference>
<evidence type="ECO:0000256" key="3">
    <source>
        <dbReference type="ARBA" id="ARBA00023082"/>
    </source>
</evidence>
<sequence length="197" mass="23110">MNQTKTNPFLARTQEETFTGVIQNNDLVLRSLYEGVYPKVRHYILQNNGSDDQAKDTFQEAFVTTWKNVKDGKLKKDNGLNVEAYLFTVAKNKWLDYLRSSRYKKTTRVDKVIHLRPDVEEEESEPDQGQDEMMAMQRAFKQLGEKCKMVLKLFYFERKSMDEISSELQITSASVRNQKYRCMEKLRLLSLEIKSNG</sequence>
<protein>
    <submittedName>
        <fullName evidence="7">RNA polymerase sigma factor (Sigma-70 family)</fullName>
    </submittedName>
</protein>
<dbReference type="Pfam" id="PF04542">
    <property type="entry name" value="Sigma70_r2"/>
    <property type="match status" value="1"/>
</dbReference>
<dbReference type="SUPFAM" id="SSF88946">
    <property type="entry name" value="Sigma2 domain of RNA polymerase sigma factors"/>
    <property type="match status" value="1"/>
</dbReference>
<dbReference type="InterPro" id="IPR036388">
    <property type="entry name" value="WH-like_DNA-bd_sf"/>
</dbReference>
<dbReference type="EMBL" id="QLLN01000001">
    <property type="protein sequence ID" value="RAJ15856.1"/>
    <property type="molecule type" value="Genomic_DNA"/>
</dbReference>
<dbReference type="OrthoDB" id="1163416at2"/>
<evidence type="ECO:0000259" key="5">
    <source>
        <dbReference type="Pfam" id="PF04542"/>
    </source>
</evidence>
<proteinExistence type="inferred from homology"/>
<dbReference type="InterPro" id="IPR013249">
    <property type="entry name" value="RNA_pol_sigma70_r4_t2"/>
</dbReference>
<dbReference type="InterPro" id="IPR013324">
    <property type="entry name" value="RNA_pol_sigma_r3/r4-like"/>
</dbReference>
<reference evidence="7 8" key="1">
    <citation type="submission" date="2018-06" db="EMBL/GenBank/DDBJ databases">
        <title>Genomic Encyclopedia of Archaeal and Bacterial Type Strains, Phase II (KMG-II): from individual species to whole genera.</title>
        <authorList>
            <person name="Goeker M."/>
        </authorList>
    </citation>
    <scope>NUCLEOTIDE SEQUENCE [LARGE SCALE GENOMIC DNA]</scope>
    <source>
        <strain evidence="7 8">DSM 23522</strain>
    </source>
</reference>
<keyword evidence="3" id="KW-0731">Sigma factor</keyword>
<evidence type="ECO:0000313" key="7">
    <source>
        <dbReference type="EMBL" id="RAJ15856.1"/>
    </source>
</evidence>
<comment type="similarity">
    <text evidence="1">Belongs to the sigma-70 factor family. ECF subfamily.</text>
</comment>
<organism evidence="7 8">
    <name type="scientific">Arenibacter echinorum</name>
    <dbReference type="NCBI Taxonomy" id="440515"/>
    <lineage>
        <taxon>Bacteria</taxon>
        <taxon>Pseudomonadati</taxon>
        <taxon>Bacteroidota</taxon>
        <taxon>Flavobacteriia</taxon>
        <taxon>Flavobacteriales</taxon>
        <taxon>Flavobacteriaceae</taxon>
        <taxon>Arenibacter</taxon>
    </lineage>
</organism>
<dbReference type="Proteomes" id="UP000249696">
    <property type="component" value="Unassembled WGS sequence"/>
</dbReference>
<evidence type="ECO:0000256" key="4">
    <source>
        <dbReference type="ARBA" id="ARBA00023163"/>
    </source>
</evidence>
<dbReference type="InterPro" id="IPR007627">
    <property type="entry name" value="RNA_pol_sigma70_r2"/>
</dbReference>
<accession>A0A327RFV5</accession>
<feature type="domain" description="RNA polymerase sigma factor 70 region 4 type 2" evidence="6">
    <location>
        <begin position="134"/>
        <end position="186"/>
    </location>
</feature>
<dbReference type="NCBIfam" id="TIGR02937">
    <property type="entry name" value="sigma70-ECF"/>
    <property type="match status" value="1"/>
</dbReference>
<evidence type="ECO:0000259" key="6">
    <source>
        <dbReference type="Pfam" id="PF08281"/>
    </source>
</evidence>